<dbReference type="RefSeq" id="WP_337979496.1">
    <property type="nucleotide sequence ID" value="NZ_CP067099.1"/>
</dbReference>
<reference evidence="3" key="1">
    <citation type="submission" date="2021-01" db="EMBL/GenBank/DDBJ databases">
        <title>Providencia vermicola LLDRA6, a soil-borne Mn(II)-oxidizing bacterium, exploits a strategy of superoxide production coupled to hydrogen peroxide consumption to generate Mn oxides, as revealed by transcriptional up-regulation of genes for phenylacetic acid catabolism.</title>
        <authorList>
            <person name="Chen S."/>
            <person name="Ding Z."/>
            <person name="Chen J."/>
            <person name="Luo J."/>
            <person name="Ruan X."/>
            <person name="Li Z."/>
            <person name="Liao F."/>
            <person name="He J."/>
            <person name="Li D."/>
        </authorList>
    </citation>
    <scope>NUCLEOTIDE SEQUENCE [LARGE SCALE GENOMIC DNA]</scope>
    <source>
        <strain evidence="3">LLDRA6</strain>
    </source>
</reference>
<name>A0ABX7ABP0_9GAMM</name>
<sequence length="192" mass="22143">MSDKLVFKGNEVIPFDNGDGKIWFTSKHMAELLEYADEKSVNRLYNRNKDEFNHEMTQVVTATSRNKNNEIQYNRTRVFSSRGAHLLGMLADTKVAKALRKWLLDLIEKESQPNLSLMDLDNLKQVTLSEMQNRVVKENEWSMETFGRPGSKSMTIRKRHLKKIREVEKAIAELSQIALPDMGDFPNGEEPA</sequence>
<proteinExistence type="predicted"/>
<evidence type="ECO:0000313" key="2">
    <source>
        <dbReference type="EMBL" id="QQO61372.1"/>
    </source>
</evidence>
<dbReference type="Pfam" id="PF02498">
    <property type="entry name" value="Bro-N"/>
    <property type="match status" value="1"/>
</dbReference>
<feature type="domain" description="Bro-N" evidence="1">
    <location>
        <begin position="1"/>
        <end position="119"/>
    </location>
</feature>
<keyword evidence="3" id="KW-1185">Reference proteome</keyword>
<evidence type="ECO:0000313" key="3">
    <source>
        <dbReference type="Proteomes" id="UP000596157"/>
    </source>
</evidence>
<organism evidence="2 3">
    <name type="scientific">Providencia manganoxydans</name>
    <dbReference type="NCBI Taxonomy" id="2923283"/>
    <lineage>
        <taxon>Bacteria</taxon>
        <taxon>Pseudomonadati</taxon>
        <taxon>Pseudomonadota</taxon>
        <taxon>Gammaproteobacteria</taxon>
        <taxon>Enterobacterales</taxon>
        <taxon>Morganellaceae</taxon>
        <taxon>Providencia</taxon>
    </lineage>
</organism>
<dbReference type="GeneID" id="92279845"/>
<dbReference type="PROSITE" id="PS51750">
    <property type="entry name" value="BRO_N"/>
    <property type="match status" value="1"/>
</dbReference>
<dbReference type="InterPro" id="IPR003497">
    <property type="entry name" value="BRO_N_domain"/>
</dbReference>
<protein>
    <recommendedName>
        <fullName evidence="1">Bro-N domain-containing protein</fullName>
    </recommendedName>
</protein>
<dbReference type="Proteomes" id="UP000596157">
    <property type="component" value="Chromosome"/>
</dbReference>
<dbReference type="SMART" id="SM01040">
    <property type="entry name" value="Bro-N"/>
    <property type="match status" value="1"/>
</dbReference>
<gene>
    <name evidence="2" type="ORF">JI723_13975</name>
</gene>
<accession>A0ABX7ABP0</accession>
<dbReference type="EMBL" id="CP067099">
    <property type="protein sequence ID" value="QQO61372.1"/>
    <property type="molecule type" value="Genomic_DNA"/>
</dbReference>
<evidence type="ECO:0000259" key="1">
    <source>
        <dbReference type="PROSITE" id="PS51750"/>
    </source>
</evidence>